<organism evidence="1 2">
    <name type="scientific">Stephania yunnanensis</name>
    <dbReference type="NCBI Taxonomy" id="152371"/>
    <lineage>
        <taxon>Eukaryota</taxon>
        <taxon>Viridiplantae</taxon>
        <taxon>Streptophyta</taxon>
        <taxon>Embryophyta</taxon>
        <taxon>Tracheophyta</taxon>
        <taxon>Spermatophyta</taxon>
        <taxon>Magnoliopsida</taxon>
        <taxon>Ranunculales</taxon>
        <taxon>Menispermaceae</taxon>
        <taxon>Menispermoideae</taxon>
        <taxon>Cissampelideae</taxon>
        <taxon>Stephania</taxon>
    </lineage>
</organism>
<reference evidence="1 2" key="1">
    <citation type="submission" date="2024-01" db="EMBL/GenBank/DDBJ databases">
        <title>Genome assemblies of Stephania.</title>
        <authorList>
            <person name="Yang L."/>
        </authorList>
    </citation>
    <scope>NUCLEOTIDE SEQUENCE [LARGE SCALE GENOMIC DNA]</scope>
    <source>
        <strain evidence="1">YNDBR</strain>
        <tissue evidence="1">Leaf</tissue>
    </source>
</reference>
<name>A0AAP0HQH9_9MAGN</name>
<dbReference type="AlphaFoldDB" id="A0AAP0HQH9"/>
<accession>A0AAP0HQH9</accession>
<evidence type="ECO:0000313" key="2">
    <source>
        <dbReference type="Proteomes" id="UP001420932"/>
    </source>
</evidence>
<sequence>MAFNGGLNSKILLKETNLAKIYTFRLLRQQSIMSSSFVEATPRYLPWLHLFGIGQSVSRALAGAAVDATPLLVGVVHLHVRELPYAQVSLLGRCCTTSRHPHCSTPRCPRCRCPSELLADPPLPCLSELLPHGLSITLFLAAPLFLLF</sequence>
<proteinExistence type="predicted"/>
<gene>
    <name evidence="1" type="ORF">Syun_027747</name>
</gene>
<dbReference type="EMBL" id="JBBNAF010000012">
    <property type="protein sequence ID" value="KAK9092836.1"/>
    <property type="molecule type" value="Genomic_DNA"/>
</dbReference>
<protein>
    <submittedName>
        <fullName evidence="1">Uncharacterized protein</fullName>
    </submittedName>
</protein>
<evidence type="ECO:0000313" key="1">
    <source>
        <dbReference type="EMBL" id="KAK9092836.1"/>
    </source>
</evidence>
<keyword evidence="2" id="KW-1185">Reference proteome</keyword>
<dbReference type="Proteomes" id="UP001420932">
    <property type="component" value="Unassembled WGS sequence"/>
</dbReference>
<comment type="caution">
    <text evidence="1">The sequence shown here is derived from an EMBL/GenBank/DDBJ whole genome shotgun (WGS) entry which is preliminary data.</text>
</comment>